<proteinExistence type="predicted"/>
<comment type="caution">
    <text evidence="1">The sequence shown here is derived from an EMBL/GenBank/DDBJ whole genome shotgun (WGS) entry which is preliminary data.</text>
</comment>
<organism evidence="1">
    <name type="scientific">marine sediment metagenome</name>
    <dbReference type="NCBI Taxonomy" id="412755"/>
    <lineage>
        <taxon>unclassified sequences</taxon>
        <taxon>metagenomes</taxon>
        <taxon>ecological metagenomes</taxon>
    </lineage>
</organism>
<sequence length="33" mass="3466">PPFFPEGGGGQLPVCISPAYNLLHLERAAEVSV</sequence>
<accession>X1FGH6</accession>
<protein>
    <submittedName>
        <fullName evidence="1">Uncharacterized protein</fullName>
    </submittedName>
</protein>
<dbReference type="AlphaFoldDB" id="X1FGH6"/>
<gene>
    <name evidence="1" type="ORF">S03H2_25203</name>
</gene>
<feature type="non-terminal residue" evidence="1">
    <location>
        <position position="1"/>
    </location>
</feature>
<name>X1FGH6_9ZZZZ</name>
<evidence type="ECO:0000313" key="1">
    <source>
        <dbReference type="EMBL" id="GAH31625.1"/>
    </source>
</evidence>
<dbReference type="EMBL" id="BARU01014199">
    <property type="protein sequence ID" value="GAH31625.1"/>
    <property type="molecule type" value="Genomic_DNA"/>
</dbReference>
<reference evidence="1" key="1">
    <citation type="journal article" date="2014" name="Front. Microbiol.">
        <title>High frequency of phylogenetically diverse reductive dehalogenase-homologous genes in deep subseafloor sedimentary metagenomes.</title>
        <authorList>
            <person name="Kawai M."/>
            <person name="Futagami T."/>
            <person name="Toyoda A."/>
            <person name="Takaki Y."/>
            <person name="Nishi S."/>
            <person name="Hori S."/>
            <person name="Arai W."/>
            <person name="Tsubouchi T."/>
            <person name="Morono Y."/>
            <person name="Uchiyama I."/>
            <person name="Ito T."/>
            <person name="Fujiyama A."/>
            <person name="Inagaki F."/>
            <person name="Takami H."/>
        </authorList>
    </citation>
    <scope>NUCLEOTIDE SEQUENCE</scope>
    <source>
        <strain evidence="1">Expedition CK06-06</strain>
    </source>
</reference>